<dbReference type="SMART" id="SM00387">
    <property type="entry name" value="HATPase_c"/>
    <property type="match status" value="1"/>
</dbReference>
<evidence type="ECO:0000256" key="5">
    <source>
        <dbReference type="ARBA" id="ARBA00022777"/>
    </source>
</evidence>
<reference evidence="8 9" key="1">
    <citation type="submission" date="2017-05" db="EMBL/GenBank/DDBJ databases">
        <authorList>
            <person name="Varghese N."/>
            <person name="Submissions S."/>
        </authorList>
    </citation>
    <scope>NUCLEOTIDE SEQUENCE [LARGE SCALE GENOMIC DNA]</scope>
    <source>
        <strain evidence="8 9">DSM 29734</strain>
    </source>
</reference>
<dbReference type="PRINTS" id="PR00344">
    <property type="entry name" value="BCTRLSENSOR"/>
</dbReference>
<dbReference type="CDD" id="cd00082">
    <property type="entry name" value="HisKA"/>
    <property type="match status" value="1"/>
</dbReference>
<dbReference type="InterPro" id="IPR036890">
    <property type="entry name" value="HATPase_C_sf"/>
</dbReference>
<keyword evidence="6" id="KW-0472">Membrane</keyword>
<dbReference type="EMBL" id="FXTY01000004">
    <property type="protein sequence ID" value="SMP23682.1"/>
    <property type="molecule type" value="Genomic_DNA"/>
</dbReference>
<dbReference type="InterPro" id="IPR005467">
    <property type="entry name" value="His_kinase_dom"/>
</dbReference>
<comment type="caution">
    <text evidence="8">The sequence shown here is derived from an EMBL/GenBank/DDBJ whole genome shotgun (WGS) entry which is preliminary data.</text>
</comment>
<dbReference type="PANTHER" id="PTHR43047">
    <property type="entry name" value="TWO-COMPONENT HISTIDINE PROTEIN KINASE"/>
    <property type="match status" value="1"/>
</dbReference>
<dbReference type="InterPro" id="IPR003594">
    <property type="entry name" value="HATPase_dom"/>
</dbReference>
<dbReference type="SMART" id="SM00388">
    <property type="entry name" value="HisKA"/>
    <property type="match status" value="1"/>
</dbReference>
<evidence type="ECO:0000256" key="6">
    <source>
        <dbReference type="SAM" id="Phobius"/>
    </source>
</evidence>
<evidence type="ECO:0000313" key="8">
    <source>
        <dbReference type="EMBL" id="SMP23682.1"/>
    </source>
</evidence>
<dbReference type="EC" id="2.7.13.3" evidence="2"/>
<dbReference type="SUPFAM" id="SSF47384">
    <property type="entry name" value="Homodimeric domain of signal transducing histidine kinase"/>
    <property type="match status" value="1"/>
</dbReference>
<dbReference type="InterPro" id="IPR004358">
    <property type="entry name" value="Sig_transdc_His_kin-like_C"/>
</dbReference>
<dbReference type="CDD" id="cd16922">
    <property type="entry name" value="HATPase_EvgS-ArcB-TorS-like"/>
    <property type="match status" value="1"/>
</dbReference>
<accession>A0ABY1P1A4</accession>
<keyword evidence="3" id="KW-0597">Phosphoprotein</keyword>
<keyword evidence="6" id="KW-1133">Transmembrane helix</keyword>
<evidence type="ECO:0000256" key="2">
    <source>
        <dbReference type="ARBA" id="ARBA00012438"/>
    </source>
</evidence>
<dbReference type="InterPro" id="IPR003661">
    <property type="entry name" value="HisK_dim/P_dom"/>
</dbReference>
<gene>
    <name evidence="8" type="ORF">SAMN06265373_104398</name>
</gene>
<protein>
    <recommendedName>
        <fullName evidence="2">histidine kinase</fullName>
        <ecNumber evidence="2">2.7.13.3</ecNumber>
    </recommendedName>
</protein>
<dbReference type="PANTHER" id="PTHR43047:SF71">
    <property type="entry name" value="HISTIDINE KINASE CONTAINING CHEY-HOMOLOGOUS RECEIVER DOMAIN-RELATED"/>
    <property type="match status" value="1"/>
</dbReference>
<dbReference type="Pfam" id="PF02518">
    <property type="entry name" value="HATPase_c"/>
    <property type="match status" value="1"/>
</dbReference>
<evidence type="ECO:0000256" key="4">
    <source>
        <dbReference type="ARBA" id="ARBA00022679"/>
    </source>
</evidence>
<feature type="transmembrane region" description="Helical" evidence="6">
    <location>
        <begin position="230"/>
        <end position="253"/>
    </location>
</feature>
<dbReference type="Proteomes" id="UP001157961">
    <property type="component" value="Unassembled WGS sequence"/>
</dbReference>
<dbReference type="Gene3D" id="3.30.565.10">
    <property type="entry name" value="Histidine kinase-like ATPase, C-terminal domain"/>
    <property type="match status" value="1"/>
</dbReference>
<keyword evidence="5 8" id="KW-0418">Kinase</keyword>
<feature type="transmembrane region" description="Helical" evidence="6">
    <location>
        <begin position="24"/>
        <end position="45"/>
    </location>
</feature>
<evidence type="ECO:0000256" key="1">
    <source>
        <dbReference type="ARBA" id="ARBA00000085"/>
    </source>
</evidence>
<dbReference type="RefSeq" id="WP_283426338.1">
    <property type="nucleotide sequence ID" value="NZ_FXTY01000004.1"/>
</dbReference>
<sequence>MNSTKEDTGTKVGSIHQSHLRRRLFATIAVLLVPMFIASAASIFFHQSAAATSRYVLTIGQMIEAVAKLKGHAAQLETSRSYDEAEAQKTFVRALGYYSALRAADPDGDEIMEETDSETRQALNDRTQAAGIDPIGLSRELGLLGNEMPEDLEEIWEEDEDTWEAADADVVSLENSIGTILLAAAEVFADGKKDPATLEAYWAEANTLSSEQLEHVNLVLSRKSQTAGELPIFLSVLVFVIASFAAVFAWFTVARPLVREVLRIQSELQEEAQAARASDMAKTQFLATISHELRTPMNGVIGAAQLLELADLPEEDRELIDILNSCADNQMALIEEILTFGEIEAGALRMKSDPIEVKDFLKNATSFATILAQKKDLSFHLEVPENAPEILGDAKRLRQVVVNLVGNAVKFTDEGSVHVAASVAHTEGSDDAVFSVAVTDTGAGIAREDQAKIFERFVQADSSSSRKAGGTGLGLSIAQGIAQEANGDITLESEVGKGSTFTLTIPTKLNTASSGASQDKRNAA</sequence>
<evidence type="ECO:0000256" key="3">
    <source>
        <dbReference type="ARBA" id="ARBA00022553"/>
    </source>
</evidence>
<evidence type="ECO:0000259" key="7">
    <source>
        <dbReference type="PROSITE" id="PS50109"/>
    </source>
</evidence>
<organism evidence="8 9">
    <name type="scientific">Shimia sagamensis</name>
    <dbReference type="NCBI Taxonomy" id="1566352"/>
    <lineage>
        <taxon>Bacteria</taxon>
        <taxon>Pseudomonadati</taxon>
        <taxon>Pseudomonadota</taxon>
        <taxon>Alphaproteobacteria</taxon>
        <taxon>Rhodobacterales</taxon>
        <taxon>Roseobacteraceae</taxon>
    </lineage>
</organism>
<dbReference type="Pfam" id="PF00512">
    <property type="entry name" value="HisKA"/>
    <property type="match status" value="1"/>
</dbReference>
<dbReference type="PROSITE" id="PS50109">
    <property type="entry name" value="HIS_KIN"/>
    <property type="match status" value="1"/>
</dbReference>
<comment type="catalytic activity">
    <reaction evidence="1">
        <text>ATP + protein L-histidine = ADP + protein N-phospho-L-histidine.</text>
        <dbReference type="EC" id="2.7.13.3"/>
    </reaction>
</comment>
<feature type="domain" description="Histidine kinase" evidence="7">
    <location>
        <begin position="288"/>
        <end position="509"/>
    </location>
</feature>
<keyword evidence="6" id="KW-0812">Transmembrane</keyword>
<evidence type="ECO:0000313" key="9">
    <source>
        <dbReference type="Proteomes" id="UP001157961"/>
    </source>
</evidence>
<dbReference type="InterPro" id="IPR036097">
    <property type="entry name" value="HisK_dim/P_sf"/>
</dbReference>
<dbReference type="SUPFAM" id="SSF55874">
    <property type="entry name" value="ATPase domain of HSP90 chaperone/DNA topoisomerase II/histidine kinase"/>
    <property type="match status" value="1"/>
</dbReference>
<keyword evidence="9" id="KW-1185">Reference proteome</keyword>
<keyword evidence="4" id="KW-0808">Transferase</keyword>
<proteinExistence type="predicted"/>
<name>A0ABY1P1A4_9RHOB</name>
<dbReference type="Gene3D" id="1.10.287.130">
    <property type="match status" value="1"/>
</dbReference>
<dbReference type="GO" id="GO:0016301">
    <property type="term" value="F:kinase activity"/>
    <property type="evidence" value="ECO:0007669"/>
    <property type="project" value="UniProtKB-KW"/>
</dbReference>